<dbReference type="EMBL" id="NJES01000005">
    <property type="protein sequence ID" value="PHH80978.1"/>
    <property type="molecule type" value="Genomic_DNA"/>
</dbReference>
<feature type="region of interest" description="Disordered" evidence="1">
    <location>
        <begin position="219"/>
        <end position="260"/>
    </location>
</feature>
<feature type="compositionally biased region" description="Polar residues" evidence="1">
    <location>
        <begin position="351"/>
        <end position="370"/>
    </location>
</feature>
<feature type="compositionally biased region" description="Polar residues" evidence="1">
    <location>
        <begin position="288"/>
        <end position="306"/>
    </location>
</feature>
<feature type="region of interest" description="Disordered" evidence="1">
    <location>
        <begin position="40"/>
        <end position="202"/>
    </location>
</feature>
<accession>A0A2C5YSA9</accession>
<feature type="signal peptide" evidence="2">
    <location>
        <begin position="1"/>
        <end position="17"/>
    </location>
</feature>
<gene>
    <name evidence="3" type="ORF">CDD80_5188</name>
</gene>
<evidence type="ECO:0008006" key="5">
    <source>
        <dbReference type="Google" id="ProtNLM"/>
    </source>
</evidence>
<keyword evidence="2" id="KW-0732">Signal</keyword>
<protein>
    <recommendedName>
        <fullName evidence="5">Spidroin-2-like</fullName>
    </recommendedName>
</protein>
<feature type="compositionally biased region" description="Polar residues" evidence="1">
    <location>
        <begin position="222"/>
        <end position="238"/>
    </location>
</feature>
<feature type="chain" id="PRO_5012022042" description="Spidroin-2-like" evidence="2">
    <location>
        <begin position="18"/>
        <end position="425"/>
    </location>
</feature>
<proteinExistence type="predicted"/>
<feature type="compositionally biased region" description="Low complexity" evidence="1">
    <location>
        <begin position="242"/>
        <end position="260"/>
    </location>
</feature>
<evidence type="ECO:0000313" key="4">
    <source>
        <dbReference type="Proteomes" id="UP000226431"/>
    </source>
</evidence>
<sequence length="425" mass="43464">MRLHSLLILTLLPGTLGFFAAVGRMLTRARTSSFIRPRMPGGFRGVSRNFGQQSGAMRNPTVGGGRSLSNADPAGKVPEMPPDMSYPSSASLDSGASPPSLSKSSGRTWQPESYAPNQPDHPLGPSFKPLGQQLETSKLSPGGYFSSQSQPGPSPGNSAQTGRYGQSASPASAGLNGQTAGPGQAPNTGSQGSSGIGSGMAQAGLMGGLPTAMGSLPGAFAGQSQAGPDPFTASQGTGNLPLGLSQADSSSQASSQSQLGSNGYPVSLGFGDLNGYAKSQGEAARNNYPGSQDQPTLSSSGGQVQQGPYGFTPSQGQPPPNGYAPSQAGAHGYPASSNLADSQLAKGHPGSQGQQVPNSHLASPSQTGSSVYPIDRVWKASQQIASQEAQVKSYKAQAPAQERRVRWANSVQIWMMMLKAQMIQA</sequence>
<keyword evidence="4" id="KW-1185">Reference proteome</keyword>
<evidence type="ECO:0000256" key="2">
    <source>
        <dbReference type="SAM" id="SignalP"/>
    </source>
</evidence>
<reference evidence="3 4" key="1">
    <citation type="submission" date="2017-06" db="EMBL/GenBank/DDBJ databases">
        <title>Ant-infecting Ophiocordyceps genomes reveal a high diversity of potential behavioral manipulation genes and a possible major role for enterotoxins.</title>
        <authorList>
            <person name="De Bekker C."/>
            <person name="Evans H.C."/>
            <person name="Brachmann A."/>
            <person name="Hughes D.P."/>
        </authorList>
    </citation>
    <scope>NUCLEOTIDE SEQUENCE [LARGE SCALE GENOMIC DNA]</scope>
    <source>
        <strain evidence="3 4">Map16</strain>
    </source>
</reference>
<evidence type="ECO:0000313" key="3">
    <source>
        <dbReference type="EMBL" id="PHH80978.1"/>
    </source>
</evidence>
<evidence type="ECO:0000256" key="1">
    <source>
        <dbReference type="SAM" id="MobiDB-lite"/>
    </source>
</evidence>
<feature type="compositionally biased region" description="Low complexity" evidence="1">
    <location>
        <begin position="140"/>
        <end position="158"/>
    </location>
</feature>
<dbReference type="AlphaFoldDB" id="A0A2C5YSA9"/>
<dbReference type="Proteomes" id="UP000226431">
    <property type="component" value="Unassembled WGS sequence"/>
</dbReference>
<feature type="region of interest" description="Disordered" evidence="1">
    <location>
        <begin position="281"/>
        <end position="370"/>
    </location>
</feature>
<organism evidence="3 4">
    <name type="scientific">Ophiocordyceps camponoti-rufipedis</name>
    <dbReference type="NCBI Taxonomy" id="2004952"/>
    <lineage>
        <taxon>Eukaryota</taxon>
        <taxon>Fungi</taxon>
        <taxon>Dikarya</taxon>
        <taxon>Ascomycota</taxon>
        <taxon>Pezizomycotina</taxon>
        <taxon>Sordariomycetes</taxon>
        <taxon>Hypocreomycetidae</taxon>
        <taxon>Hypocreales</taxon>
        <taxon>Ophiocordycipitaceae</taxon>
        <taxon>Ophiocordyceps</taxon>
    </lineage>
</organism>
<feature type="compositionally biased region" description="Low complexity" evidence="1">
    <location>
        <begin position="94"/>
        <end position="106"/>
    </location>
</feature>
<name>A0A2C5YSA9_9HYPO</name>
<comment type="caution">
    <text evidence="3">The sequence shown here is derived from an EMBL/GenBank/DDBJ whole genome shotgun (WGS) entry which is preliminary data.</text>
</comment>
<feature type="compositionally biased region" description="Polar residues" evidence="1">
    <location>
        <begin position="159"/>
        <end position="188"/>
    </location>
</feature>